<feature type="domain" description="CBS" evidence="5">
    <location>
        <begin position="635"/>
        <end position="692"/>
    </location>
</feature>
<feature type="compositionally biased region" description="Polar residues" evidence="4">
    <location>
        <begin position="382"/>
        <end position="405"/>
    </location>
</feature>
<protein>
    <recommendedName>
        <fullName evidence="5">CBS domain-containing protein</fullName>
    </recommendedName>
</protein>
<feature type="domain" description="CBS" evidence="5">
    <location>
        <begin position="558"/>
        <end position="617"/>
    </location>
</feature>
<dbReference type="AlphaFoldDB" id="A0A5N6YRQ4"/>
<evidence type="ECO:0000256" key="2">
    <source>
        <dbReference type="ARBA" id="ARBA00023122"/>
    </source>
</evidence>
<dbReference type="PANTHER" id="PTHR13780">
    <property type="entry name" value="AMP-ACTIVATED PROTEIN KINASE, GAMMA REGULATORY SUBUNIT"/>
    <property type="match status" value="1"/>
</dbReference>
<dbReference type="Proteomes" id="UP000327118">
    <property type="component" value="Unassembled WGS sequence"/>
</dbReference>
<evidence type="ECO:0000256" key="4">
    <source>
        <dbReference type="SAM" id="MobiDB-lite"/>
    </source>
</evidence>
<feature type="region of interest" description="Disordered" evidence="4">
    <location>
        <begin position="748"/>
        <end position="816"/>
    </location>
</feature>
<dbReference type="OrthoDB" id="449052at2759"/>
<feature type="region of interest" description="Disordered" evidence="4">
    <location>
        <begin position="306"/>
        <end position="431"/>
    </location>
</feature>
<gene>
    <name evidence="6" type="ORF">BDV28DRAFT_161568</name>
</gene>
<evidence type="ECO:0000313" key="6">
    <source>
        <dbReference type="EMBL" id="KAE8348192.1"/>
    </source>
</evidence>
<dbReference type="Gene3D" id="3.10.580.10">
    <property type="entry name" value="CBS-domain"/>
    <property type="match status" value="2"/>
</dbReference>
<feature type="compositionally biased region" description="Basic and acidic residues" evidence="4">
    <location>
        <begin position="874"/>
        <end position="885"/>
    </location>
</feature>
<dbReference type="GO" id="GO:0004865">
    <property type="term" value="F:protein serine/threonine phosphatase inhibitor activity"/>
    <property type="evidence" value="ECO:0007669"/>
    <property type="project" value="TreeGrafter"/>
</dbReference>
<dbReference type="EMBL" id="ML739652">
    <property type="protein sequence ID" value="KAE8348192.1"/>
    <property type="molecule type" value="Genomic_DNA"/>
</dbReference>
<dbReference type="PROSITE" id="PS51371">
    <property type="entry name" value="CBS"/>
    <property type="match status" value="2"/>
</dbReference>
<dbReference type="PANTHER" id="PTHR13780:SF36">
    <property type="entry name" value="CBS DOMAIN-CONTAINING PROTEIN"/>
    <property type="match status" value="1"/>
</dbReference>
<dbReference type="Pfam" id="PF00571">
    <property type="entry name" value="CBS"/>
    <property type="match status" value="2"/>
</dbReference>
<evidence type="ECO:0000259" key="5">
    <source>
        <dbReference type="PROSITE" id="PS51371"/>
    </source>
</evidence>
<reference evidence="7" key="1">
    <citation type="submission" date="2019-04" db="EMBL/GenBank/DDBJ databases">
        <title>Friends and foes A comparative genomics studyof 23 Aspergillus species from section Flavi.</title>
        <authorList>
            <consortium name="DOE Joint Genome Institute"/>
            <person name="Kjaerbolling I."/>
            <person name="Vesth T."/>
            <person name="Frisvad J.C."/>
            <person name="Nybo J.L."/>
            <person name="Theobald S."/>
            <person name="Kildgaard S."/>
            <person name="Isbrandt T."/>
            <person name="Kuo A."/>
            <person name="Sato A."/>
            <person name="Lyhne E.K."/>
            <person name="Kogle M.E."/>
            <person name="Wiebenga A."/>
            <person name="Kun R.S."/>
            <person name="Lubbers R.J."/>
            <person name="Makela M.R."/>
            <person name="Barry K."/>
            <person name="Chovatia M."/>
            <person name="Clum A."/>
            <person name="Daum C."/>
            <person name="Haridas S."/>
            <person name="He G."/>
            <person name="LaButti K."/>
            <person name="Lipzen A."/>
            <person name="Mondo S."/>
            <person name="Riley R."/>
            <person name="Salamov A."/>
            <person name="Simmons B.A."/>
            <person name="Magnuson J.K."/>
            <person name="Henrissat B."/>
            <person name="Mortensen U.H."/>
            <person name="Larsen T.O."/>
            <person name="Devries R.P."/>
            <person name="Grigoriev I.V."/>
            <person name="Machida M."/>
            <person name="Baker S.E."/>
            <person name="Andersen M.R."/>
        </authorList>
    </citation>
    <scope>NUCLEOTIDE SEQUENCE [LARGE SCALE GENOMIC DNA]</scope>
    <source>
        <strain evidence="7">CBS 553.77</strain>
    </source>
</reference>
<dbReference type="SUPFAM" id="SSF54631">
    <property type="entry name" value="CBS-domain pair"/>
    <property type="match status" value="2"/>
</dbReference>
<proteinExistence type="predicted"/>
<keyword evidence="7" id="KW-1185">Reference proteome</keyword>
<name>A0A5N6YRQ4_9EURO</name>
<feature type="compositionally biased region" description="Basic and acidic residues" evidence="4">
    <location>
        <begin position="344"/>
        <end position="368"/>
    </location>
</feature>
<dbReference type="SMART" id="SM00116">
    <property type="entry name" value="CBS"/>
    <property type="match status" value="2"/>
</dbReference>
<evidence type="ECO:0000256" key="3">
    <source>
        <dbReference type="PROSITE-ProRule" id="PRU00703"/>
    </source>
</evidence>
<accession>A0A5N6YRQ4</accession>
<dbReference type="CDD" id="cd02205">
    <property type="entry name" value="CBS_pair_SF"/>
    <property type="match status" value="1"/>
</dbReference>
<feature type="compositionally biased region" description="Polar residues" evidence="4">
    <location>
        <begin position="327"/>
        <end position="338"/>
    </location>
</feature>
<evidence type="ECO:0000256" key="1">
    <source>
        <dbReference type="ARBA" id="ARBA00022737"/>
    </source>
</evidence>
<dbReference type="GO" id="GO:0042149">
    <property type="term" value="P:cellular response to glucose starvation"/>
    <property type="evidence" value="ECO:0007669"/>
    <property type="project" value="TreeGrafter"/>
</dbReference>
<dbReference type="InterPro" id="IPR046342">
    <property type="entry name" value="CBS_dom_sf"/>
</dbReference>
<sequence>MSTHRIDRRTGQVYSEKSWAPAGTYSKGPSWVHETPFLTRGWEETNAIGAFSLKHSAMRQALADQRNLTPQLFANMPWPIASYLWDCLGRSRKRTLYMWKLFATAYPIEFRQISQYRSMKIEGPRLAMRDYLQLVKSDSMRWQVVLSLAASFARVPELVEISSIRNLVALEVSTPPHAETPADDTEMRVTALSDRIIRSWSELVQISGAFAHLRVLKLCHQDLSGVILRYLHTFPSLQVIIVYDCPGIHPLFTKRSVSAGWESRPAQEVQPPALYELYQASFVPTDGEVPAVDLGVPILDFQIGQAKKPKRVPKNTQTLYLHRSRATIRTPTENSAALQTPMKRPKDEASVPEPKPKRGVMRDRKAKNLGEQWPNPDLGWIGQSTDSRSSSMRNQSLRLSHVSSNHQHRHSLSESLRGAPGSPRSRRQPSLTQAAIQSLIDNPPAPNHVNPAFVGRDWREISIGELVSPNDLKFVEIDTGIEDATNILIGCDAPVLLIRETPEHKTAVGTFDYSDLNAYLLLAAGLTQPDENTLASYKELARKAREGIKIPLRDVKDLGRKEPLTTLPVSASVMAAVETFGGGVHRVVVVDEHQQNQVVGIFSQSRLVKFLWENGRSFPVIDQLYPQALRELGIGSREVMSINGDRPLSEALQIMNNEGISSVAVVDNHSNVVGNISVTDVKLLTRSSSLPLLHNTCTHFISVILSTRGLVDGQDSFPVFHVNPGSTLAHTVAKVVATKSHRLWITDPLSPSSSGPPTPSHSAVHLPLVSNSGNTHSPPSPSPGSSNQPPNYSAPHLPGPTQQYMSATPSHSVAPSIPASALPGARLSGRLVGVVSLTDVLNLHARASGLRPADPAENRSRRRRSSSSSISVRRSGEIGRELFSR</sequence>
<feature type="compositionally biased region" description="Low complexity" evidence="4">
    <location>
        <begin position="770"/>
        <end position="793"/>
    </location>
</feature>
<organism evidence="6 7">
    <name type="scientific">Aspergillus coremiiformis</name>
    <dbReference type="NCBI Taxonomy" id="138285"/>
    <lineage>
        <taxon>Eukaryota</taxon>
        <taxon>Fungi</taxon>
        <taxon>Dikarya</taxon>
        <taxon>Ascomycota</taxon>
        <taxon>Pezizomycotina</taxon>
        <taxon>Eurotiomycetes</taxon>
        <taxon>Eurotiomycetidae</taxon>
        <taxon>Eurotiales</taxon>
        <taxon>Aspergillaceae</taxon>
        <taxon>Aspergillus</taxon>
        <taxon>Aspergillus subgen. Circumdati</taxon>
    </lineage>
</organism>
<dbReference type="InterPro" id="IPR000644">
    <property type="entry name" value="CBS_dom"/>
</dbReference>
<feature type="compositionally biased region" description="Polar residues" evidence="4">
    <location>
        <begin position="800"/>
        <end position="813"/>
    </location>
</feature>
<evidence type="ECO:0000313" key="7">
    <source>
        <dbReference type="Proteomes" id="UP000327118"/>
    </source>
</evidence>
<dbReference type="InterPro" id="IPR050511">
    <property type="entry name" value="AMPK_gamma/SDS23_families"/>
</dbReference>
<keyword evidence="1" id="KW-0677">Repeat</keyword>
<feature type="region of interest" description="Disordered" evidence="4">
    <location>
        <begin position="850"/>
        <end position="885"/>
    </location>
</feature>
<keyword evidence="2 3" id="KW-0129">CBS domain</keyword>